<accession>A0AAV4U3R6</accession>
<dbReference type="Proteomes" id="UP001054837">
    <property type="component" value="Unassembled WGS sequence"/>
</dbReference>
<dbReference type="AlphaFoldDB" id="A0AAV4U3R6"/>
<gene>
    <name evidence="1" type="ORF">CDAR_181181</name>
</gene>
<protein>
    <submittedName>
        <fullName evidence="1">Uncharacterized protein</fullName>
    </submittedName>
</protein>
<name>A0AAV4U3R6_9ARAC</name>
<proteinExistence type="predicted"/>
<keyword evidence="2" id="KW-1185">Reference proteome</keyword>
<sequence length="87" mass="9717">MQNVAGRLVLIGMQEVISTEENLKFNCAESELILPALNLSLLLSSPFDGPQAHFRKVKLACFLKESGPRYQIFKEKMGKFKTLDGST</sequence>
<evidence type="ECO:0000313" key="1">
    <source>
        <dbReference type="EMBL" id="GIY52448.1"/>
    </source>
</evidence>
<evidence type="ECO:0000313" key="2">
    <source>
        <dbReference type="Proteomes" id="UP001054837"/>
    </source>
</evidence>
<organism evidence="1 2">
    <name type="scientific">Caerostris darwini</name>
    <dbReference type="NCBI Taxonomy" id="1538125"/>
    <lineage>
        <taxon>Eukaryota</taxon>
        <taxon>Metazoa</taxon>
        <taxon>Ecdysozoa</taxon>
        <taxon>Arthropoda</taxon>
        <taxon>Chelicerata</taxon>
        <taxon>Arachnida</taxon>
        <taxon>Araneae</taxon>
        <taxon>Araneomorphae</taxon>
        <taxon>Entelegynae</taxon>
        <taxon>Araneoidea</taxon>
        <taxon>Araneidae</taxon>
        <taxon>Caerostris</taxon>
    </lineage>
</organism>
<comment type="caution">
    <text evidence="1">The sequence shown here is derived from an EMBL/GenBank/DDBJ whole genome shotgun (WGS) entry which is preliminary data.</text>
</comment>
<dbReference type="EMBL" id="BPLQ01010670">
    <property type="protein sequence ID" value="GIY52448.1"/>
    <property type="molecule type" value="Genomic_DNA"/>
</dbReference>
<reference evidence="1 2" key="1">
    <citation type="submission" date="2021-06" db="EMBL/GenBank/DDBJ databases">
        <title>Caerostris darwini draft genome.</title>
        <authorList>
            <person name="Kono N."/>
            <person name="Arakawa K."/>
        </authorList>
    </citation>
    <scope>NUCLEOTIDE SEQUENCE [LARGE SCALE GENOMIC DNA]</scope>
</reference>